<gene>
    <name evidence="12" type="primary">cysS</name>
    <name evidence="14" type="ORF">G4A98_02430</name>
</gene>
<dbReference type="CDD" id="cd00672">
    <property type="entry name" value="CysRS_core"/>
    <property type="match status" value="1"/>
</dbReference>
<evidence type="ECO:0000256" key="7">
    <source>
        <dbReference type="ARBA" id="ARBA00022741"/>
    </source>
</evidence>
<comment type="catalytic activity">
    <reaction evidence="12">
        <text>tRNA(Cys) + L-cysteine + ATP = L-cysteinyl-tRNA(Cys) + AMP + diphosphate</text>
        <dbReference type="Rhea" id="RHEA:17773"/>
        <dbReference type="Rhea" id="RHEA-COMP:9661"/>
        <dbReference type="Rhea" id="RHEA-COMP:9679"/>
        <dbReference type="ChEBI" id="CHEBI:30616"/>
        <dbReference type="ChEBI" id="CHEBI:33019"/>
        <dbReference type="ChEBI" id="CHEBI:35235"/>
        <dbReference type="ChEBI" id="CHEBI:78442"/>
        <dbReference type="ChEBI" id="CHEBI:78517"/>
        <dbReference type="ChEBI" id="CHEBI:456215"/>
        <dbReference type="EC" id="6.1.1.16"/>
    </reaction>
</comment>
<dbReference type="NCBIfam" id="TIGR00435">
    <property type="entry name" value="cysS"/>
    <property type="match status" value="1"/>
</dbReference>
<dbReference type="SUPFAM" id="SSF47323">
    <property type="entry name" value="Anticodon-binding domain of a subclass of class I aminoacyl-tRNA synthetases"/>
    <property type="match status" value="1"/>
</dbReference>
<dbReference type="EMBL" id="CP048747">
    <property type="protein sequence ID" value="QIQ42050.1"/>
    <property type="molecule type" value="Genomic_DNA"/>
</dbReference>
<dbReference type="HAMAP" id="MF_00041">
    <property type="entry name" value="Cys_tRNA_synth"/>
    <property type="match status" value="1"/>
</dbReference>
<dbReference type="Pfam" id="PF09190">
    <property type="entry name" value="DALR_2"/>
    <property type="match status" value="1"/>
</dbReference>
<dbReference type="InterPro" id="IPR015273">
    <property type="entry name" value="Cys-tRNA-synt_Ia_DALR"/>
</dbReference>
<dbReference type="GO" id="GO:0006423">
    <property type="term" value="P:cysteinyl-tRNA aminoacylation"/>
    <property type="evidence" value="ECO:0007669"/>
    <property type="project" value="UniProtKB-UniRule"/>
</dbReference>
<comment type="subcellular location">
    <subcellularLocation>
        <location evidence="1 12">Cytoplasm</location>
    </subcellularLocation>
</comment>
<feature type="binding site" evidence="12">
    <location>
        <position position="238"/>
    </location>
    <ligand>
        <name>Zn(2+)</name>
        <dbReference type="ChEBI" id="CHEBI:29105"/>
    </ligand>
</feature>
<dbReference type="CDD" id="cd07963">
    <property type="entry name" value="Anticodon_Ia_Cys"/>
    <property type="match status" value="1"/>
</dbReference>
<keyword evidence="4 12" id="KW-0963">Cytoplasm</keyword>
<feature type="binding site" evidence="12">
    <location>
        <position position="269"/>
    </location>
    <ligand>
        <name>ATP</name>
        <dbReference type="ChEBI" id="CHEBI:30616"/>
    </ligand>
</feature>
<evidence type="ECO:0000313" key="14">
    <source>
        <dbReference type="EMBL" id="QIQ42050.1"/>
    </source>
</evidence>
<name>A0A6G9JW22_9GAMM</name>
<keyword evidence="7 12" id="KW-0547">Nucleotide-binding</keyword>
<dbReference type="GO" id="GO:0005524">
    <property type="term" value="F:ATP binding"/>
    <property type="evidence" value="ECO:0007669"/>
    <property type="project" value="UniProtKB-UniRule"/>
</dbReference>
<organism evidence="14 15">
    <name type="scientific">Buchnera aphidicola</name>
    <name type="common">Microlophium carnosum</name>
    <dbReference type="NCBI Taxonomy" id="2708354"/>
    <lineage>
        <taxon>Bacteria</taxon>
        <taxon>Pseudomonadati</taxon>
        <taxon>Pseudomonadota</taxon>
        <taxon>Gammaproteobacteria</taxon>
        <taxon>Enterobacterales</taxon>
        <taxon>Erwiniaceae</taxon>
        <taxon>Buchnera</taxon>
    </lineage>
</organism>
<keyword evidence="5 12" id="KW-0436">Ligase</keyword>
<feature type="short sequence motif" description="'KMSKS' region" evidence="12">
    <location>
        <begin position="266"/>
        <end position="270"/>
    </location>
</feature>
<keyword evidence="10 12" id="KW-0648">Protein biosynthesis</keyword>
<dbReference type="Gene3D" id="3.40.50.620">
    <property type="entry name" value="HUPs"/>
    <property type="match status" value="1"/>
</dbReference>
<evidence type="ECO:0000256" key="2">
    <source>
        <dbReference type="ARBA" id="ARBA00005594"/>
    </source>
</evidence>
<sequence length="466" mass="54777">MLKIFNTLTGKKEIFKPIIKDKINLYVCGVTVYDFCHIGHGRTFVFFDILVRYLRFSGFEVKYIRNITDIDDKIILRSAKEKTNIHSFTSSMIKEMHKDFNLLGISPPDEEPRVTDFITNIIQIIMKLIQKKHAYKNKNGDIVFAIDSDPNYGTLSRQSLILLKSGLRIPVNNMKKNPIDFVLWKISDQEEYSWDSPWGRGRPGWHIECSAITSIFFNNAIDIHGGGSDLIFPHHENEKSQSTCFNNKSIINFWMHTGMVIINNQKMSKSLGNVHLLRNILKNYDPEVLRYFFLSTHYRHPIYYCEKKIDQAYIALKYLYTALCNTNPFVNNKENVKFEFEFEFYDAMNDDFNTPRAFSIFLKIARKINFFKKTDILKSNQLAFILKYLANNLGFLLQNPEDFLQEKTTLNSCELKEIELLIEKRNIARQLKLWKKADNIREKLISLNVILEDLPDKTIWRKNKKI</sequence>
<feature type="short sequence motif" description="'HIGH' region" evidence="12">
    <location>
        <begin position="30"/>
        <end position="40"/>
    </location>
</feature>
<proteinExistence type="inferred from homology"/>
<feature type="binding site" evidence="12">
    <location>
        <position position="234"/>
    </location>
    <ligand>
        <name>Zn(2+)</name>
        <dbReference type="ChEBI" id="CHEBI:29105"/>
    </ligand>
</feature>
<evidence type="ECO:0000256" key="4">
    <source>
        <dbReference type="ARBA" id="ARBA00022490"/>
    </source>
</evidence>
<evidence type="ECO:0000256" key="11">
    <source>
        <dbReference type="ARBA" id="ARBA00023146"/>
    </source>
</evidence>
<dbReference type="GO" id="GO:0005829">
    <property type="term" value="C:cytosol"/>
    <property type="evidence" value="ECO:0007669"/>
    <property type="project" value="TreeGrafter"/>
</dbReference>
<feature type="binding site" evidence="12">
    <location>
        <position position="28"/>
    </location>
    <ligand>
        <name>Zn(2+)</name>
        <dbReference type="ChEBI" id="CHEBI:29105"/>
    </ligand>
</feature>
<dbReference type="SUPFAM" id="SSF52374">
    <property type="entry name" value="Nucleotidylyl transferase"/>
    <property type="match status" value="1"/>
</dbReference>
<evidence type="ECO:0000256" key="9">
    <source>
        <dbReference type="ARBA" id="ARBA00022840"/>
    </source>
</evidence>
<dbReference type="InterPro" id="IPR015803">
    <property type="entry name" value="Cys-tRNA-ligase"/>
</dbReference>
<feature type="binding site" evidence="12">
    <location>
        <position position="209"/>
    </location>
    <ligand>
        <name>Zn(2+)</name>
        <dbReference type="ChEBI" id="CHEBI:29105"/>
    </ligand>
</feature>
<dbReference type="AlphaFoldDB" id="A0A6G9JW22"/>
<dbReference type="FunFam" id="3.40.50.620:FF:000009">
    <property type="entry name" value="Cysteine--tRNA ligase"/>
    <property type="match status" value="1"/>
</dbReference>
<evidence type="ECO:0000259" key="13">
    <source>
        <dbReference type="SMART" id="SM00840"/>
    </source>
</evidence>
<dbReference type="InterPro" id="IPR032678">
    <property type="entry name" value="tRNA-synt_1_cat_dom"/>
</dbReference>
<dbReference type="Proteomes" id="UP000503183">
    <property type="component" value="Chromosome"/>
</dbReference>
<protein>
    <recommendedName>
        <fullName evidence="12">Cysteine--tRNA ligase</fullName>
        <ecNumber evidence="12">6.1.1.16</ecNumber>
    </recommendedName>
    <alternativeName>
        <fullName evidence="12">Cysteinyl-tRNA synthetase</fullName>
        <shortName evidence="12">CysRS</shortName>
    </alternativeName>
</protein>
<dbReference type="Pfam" id="PF01406">
    <property type="entry name" value="tRNA-synt_1e"/>
    <property type="match status" value="1"/>
</dbReference>
<evidence type="ECO:0000256" key="3">
    <source>
        <dbReference type="ARBA" id="ARBA00011245"/>
    </source>
</evidence>
<dbReference type="InterPro" id="IPR024909">
    <property type="entry name" value="Cys-tRNA/MSH_ligase"/>
</dbReference>
<evidence type="ECO:0000256" key="1">
    <source>
        <dbReference type="ARBA" id="ARBA00004496"/>
    </source>
</evidence>
<feature type="domain" description="Cysteinyl-tRNA synthetase class Ia DALR" evidence="13">
    <location>
        <begin position="343"/>
        <end position="404"/>
    </location>
</feature>
<reference evidence="14 15" key="1">
    <citation type="submission" date="2020-04" db="EMBL/GenBank/DDBJ databases">
        <title>Parallel evolution in the integration of a co-obligate aphid symbiosis.</title>
        <authorList>
            <person name="Monnin D."/>
            <person name="Jackson R."/>
            <person name="Kiers E.T."/>
            <person name="Bunker M."/>
            <person name="Ellers J."/>
            <person name="Henry L.M."/>
        </authorList>
    </citation>
    <scope>NUCLEOTIDE SEQUENCE [LARGE SCALE GENOMIC DNA]</scope>
    <source>
        <strain evidence="14">MCAR-56B</strain>
    </source>
</reference>
<comment type="similarity">
    <text evidence="2 12">Belongs to the class-I aminoacyl-tRNA synthetase family.</text>
</comment>
<evidence type="ECO:0000313" key="15">
    <source>
        <dbReference type="Proteomes" id="UP000503183"/>
    </source>
</evidence>
<dbReference type="SMART" id="SM00840">
    <property type="entry name" value="DALR_2"/>
    <property type="match status" value="1"/>
</dbReference>
<evidence type="ECO:0000256" key="8">
    <source>
        <dbReference type="ARBA" id="ARBA00022833"/>
    </source>
</evidence>
<dbReference type="GO" id="GO:0004817">
    <property type="term" value="F:cysteine-tRNA ligase activity"/>
    <property type="evidence" value="ECO:0007669"/>
    <property type="project" value="UniProtKB-UniRule"/>
</dbReference>
<dbReference type="PANTHER" id="PTHR10890:SF3">
    <property type="entry name" value="CYSTEINE--TRNA LIGASE, CYTOPLASMIC"/>
    <property type="match status" value="1"/>
</dbReference>
<dbReference type="Gene3D" id="1.20.120.1910">
    <property type="entry name" value="Cysteine-tRNA ligase, C-terminal anti-codon recognition domain"/>
    <property type="match status" value="1"/>
</dbReference>
<keyword evidence="6 12" id="KW-0479">Metal-binding</keyword>
<comment type="cofactor">
    <cofactor evidence="12">
        <name>Zn(2+)</name>
        <dbReference type="ChEBI" id="CHEBI:29105"/>
    </cofactor>
    <text evidence="12">Binds 1 zinc ion per subunit.</text>
</comment>
<dbReference type="GO" id="GO:0008270">
    <property type="term" value="F:zinc ion binding"/>
    <property type="evidence" value="ECO:0007669"/>
    <property type="project" value="UniProtKB-UniRule"/>
</dbReference>
<dbReference type="EC" id="6.1.1.16" evidence="12"/>
<evidence type="ECO:0000256" key="6">
    <source>
        <dbReference type="ARBA" id="ARBA00022723"/>
    </source>
</evidence>
<keyword evidence="9 12" id="KW-0067">ATP-binding</keyword>
<keyword evidence="8 12" id="KW-0862">Zinc</keyword>
<evidence type="ECO:0000256" key="12">
    <source>
        <dbReference type="HAMAP-Rule" id="MF_00041"/>
    </source>
</evidence>
<dbReference type="PRINTS" id="PR00983">
    <property type="entry name" value="TRNASYNTHCYS"/>
</dbReference>
<dbReference type="InterPro" id="IPR009080">
    <property type="entry name" value="tRNAsynth_Ia_anticodon-bd"/>
</dbReference>
<evidence type="ECO:0000256" key="5">
    <source>
        <dbReference type="ARBA" id="ARBA00022598"/>
    </source>
</evidence>
<keyword evidence="11 12" id="KW-0030">Aminoacyl-tRNA synthetase</keyword>
<dbReference type="PANTHER" id="PTHR10890">
    <property type="entry name" value="CYSTEINYL-TRNA SYNTHETASE"/>
    <property type="match status" value="1"/>
</dbReference>
<dbReference type="InterPro" id="IPR014729">
    <property type="entry name" value="Rossmann-like_a/b/a_fold"/>
</dbReference>
<accession>A0A6G9JW22</accession>
<evidence type="ECO:0000256" key="10">
    <source>
        <dbReference type="ARBA" id="ARBA00022917"/>
    </source>
</evidence>
<comment type="subunit">
    <text evidence="3 12">Monomer.</text>
</comment>